<dbReference type="EMBL" id="ASQP01000030">
    <property type="protein sequence ID" value="OMI41229.1"/>
    <property type="molecule type" value="Genomic_DNA"/>
</dbReference>
<dbReference type="AlphaFoldDB" id="A0A1R1ST48"/>
<dbReference type="Proteomes" id="UP000186168">
    <property type="component" value="Unassembled WGS sequence"/>
</dbReference>
<protein>
    <submittedName>
        <fullName evidence="1">Uncharacterized protein</fullName>
    </submittedName>
</protein>
<comment type="caution">
    <text evidence="1">The sequence shown here is derived from an EMBL/GenBank/DDBJ whole genome shotgun (WGS) entry which is preliminary data.</text>
</comment>
<keyword evidence="2" id="KW-1185">Reference proteome</keyword>
<proteinExistence type="predicted"/>
<gene>
    <name evidence="1" type="ORF">SPAR_01861</name>
</gene>
<sequence>MAEEFGPRLELYSLEFVGQARQTAVAVPNSSNVQQRGQEEKSWVNAYGAPVWHLRRHREDGMFDTYVQSFNAVWTTATPVEER</sequence>
<evidence type="ECO:0000313" key="2">
    <source>
        <dbReference type="Proteomes" id="UP000186168"/>
    </source>
</evidence>
<accession>A0A1R1ST48</accession>
<reference evidence="1 2" key="1">
    <citation type="submission" date="2013-05" db="EMBL/GenBank/DDBJ databases">
        <title>Genome sequence of Streptomyces sparsogenes DSM 40356.</title>
        <authorList>
            <person name="Coyne S."/>
            <person name="Seebeck F.P."/>
        </authorList>
    </citation>
    <scope>NUCLEOTIDE SEQUENCE [LARGE SCALE GENOMIC DNA]</scope>
    <source>
        <strain evidence="1 2">DSM 40356</strain>
    </source>
</reference>
<name>A0A1R1ST48_9ACTN</name>
<evidence type="ECO:0000313" key="1">
    <source>
        <dbReference type="EMBL" id="OMI41229.1"/>
    </source>
</evidence>
<organism evidence="1 2">
    <name type="scientific">Streptomyces sparsogenes DSM 40356</name>
    <dbReference type="NCBI Taxonomy" id="1331668"/>
    <lineage>
        <taxon>Bacteria</taxon>
        <taxon>Bacillati</taxon>
        <taxon>Actinomycetota</taxon>
        <taxon>Actinomycetes</taxon>
        <taxon>Kitasatosporales</taxon>
        <taxon>Streptomycetaceae</taxon>
        <taxon>Streptomyces</taxon>
    </lineage>
</organism>